<dbReference type="InterPro" id="IPR005248">
    <property type="entry name" value="NadD/NMNAT"/>
</dbReference>
<dbReference type="NCBIfam" id="TIGR00125">
    <property type="entry name" value="cyt_tran_rel"/>
    <property type="match status" value="1"/>
</dbReference>
<dbReference type="PANTHER" id="PTHR39321:SF3">
    <property type="entry name" value="PHOSPHOPANTETHEINE ADENYLYLTRANSFERASE"/>
    <property type="match status" value="1"/>
</dbReference>
<proteinExistence type="inferred from homology"/>
<keyword evidence="6 10" id="KW-0547">Nucleotide-binding</keyword>
<dbReference type="SMART" id="SM00471">
    <property type="entry name" value="HDc"/>
    <property type="match status" value="1"/>
</dbReference>
<keyword evidence="3 10" id="KW-0662">Pyridine nucleotide biosynthesis</keyword>
<dbReference type="Gene3D" id="1.10.3210.10">
    <property type="entry name" value="Hypothetical protein af1432"/>
    <property type="match status" value="1"/>
</dbReference>
<evidence type="ECO:0000256" key="3">
    <source>
        <dbReference type="ARBA" id="ARBA00022642"/>
    </source>
</evidence>
<evidence type="ECO:0000256" key="5">
    <source>
        <dbReference type="ARBA" id="ARBA00022695"/>
    </source>
</evidence>
<dbReference type="AlphaFoldDB" id="A0A063YGC6"/>
<keyword evidence="7 10" id="KW-0067">ATP-binding</keyword>
<dbReference type="NCBIfam" id="NF005519">
    <property type="entry name" value="PRK07152.1"/>
    <property type="match status" value="1"/>
</dbReference>
<comment type="pathway">
    <text evidence="2 10">Cofactor biosynthesis; NAD(+) biosynthesis; deamido-NAD(+) from nicotinate D-ribonucleotide: step 1/1.</text>
</comment>
<keyword evidence="8 10" id="KW-0520">NAD</keyword>
<dbReference type="HAMAP" id="MF_00244">
    <property type="entry name" value="NaMN_adenylyltr"/>
    <property type="match status" value="1"/>
</dbReference>
<dbReference type="PANTHER" id="PTHR39321">
    <property type="entry name" value="NICOTINATE-NUCLEOTIDE ADENYLYLTRANSFERASE-RELATED"/>
    <property type="match status" value="1"/>
</dbReference>
<evidence type="ECO:0000256" key="8">
    <source>
        <dbReference type="ARBA" id="ARBA00023027"/>
    </source>
</evidence>
<evidence type="ECO:0000256" key="4">
    <source>
        <dbReference type="ARBA" id="ARBA00022679"/>
    </source>
</evidence>
<dbReference type="CDD" id="cd02165">
    <property type="entry name" value="NMNAT"/>
    <property type="match status" value="1"/>
</dbReference>
<comment type="function">
    <text evidence="1 10">Catalyzes the reversible adenylation of nicotinate mononucleotide (NaMN) to nicotinic acid adenine dinucleotide (NaAD).</text>
</comment>
<dbReference type="Pfam" id="PF01966">
    <property type="entry name" value="HD"/>
    <property type="match status" value="1"/>
</dbReference>
<dbReference type="GO" id="GO:0005524">
    <property type="term" value="F:ATP binding"/>
    <property type="evidence" value="ECO:0007669"/>
    <property type="project" value="UniProtKB-KW"/>
</dbReference>
<dbReference type="GO" id="GO:0004515">
    <property type="term" value="F:nicotinate-nucleotide adenylyltransferase activity"/>
    <property type="evidence" value="ECO:0007669"/>
    <property type="project" value="UniProtKB-UniRule"/>
</dbReference>
<dbReference type="SUPFAM" id="SSF109604">
    <property type="entry name" value="HD-domain/PDEase-like"/>
    <property type="match status" value="1"/>
</dbReference>
<dbReference type="GO" id="GO:0009435">
    <property type="term" value="P:NAD+ biosynthetic process"/>
    <property type="evidence" value="ECO:0007669"/>
    <property type="project" value="UniProtKB-UniRule"/>
</dbReference>
<keyword evidence="4 10" id="KW-0808">Transferase</keyword>
<reference evidence="11 12" key="1">
    <citation type="submission" date="2019-03" db="EMBL/GenBank/DDBJ databases">
        <title>Genomic Encyclopedia of Archaeal and Bacterial Type Strains, Phase II (KMG-II): from individual species to whole genera.</title>
        <authorList>
            <person name="Goeker M."/>
        </authorList>
    </citation>
    <scope>NUCLEOTIDE SEQUENCE [LARGE SCALE GENOMIC DNA]</scope>
    <source>
        <strain evidence="11 12">ATCC 25591</strain>
    </source>
</reference>
<protein>
    <recommendedName>
        <fullName evidence="10">Probable nicotinate-nucleotide adenylyltransferase</fullName>
        <ecNumber evidence="10">2.7.7.18</ecNumber>
    </recommendedName>
    <alternativeName>
        <fullName evidence="10">Deamido-NAD(+) diphosphorylase</fullName>
    </alternativeName>
    <alternativeName>
        <fullName evidence="10">Deamido-NAD(+) pyrophosphorylase</fullName>
    </alternativeName>
    <alternativeName>
        <fullName evidence="10">Nicotinate mononucleotide adenylyltransferase</fullName>
        <shortName evidence="10">NaMN adenylyltransferase</shortName>
    </alternativeName>
</protein>
<dbReference type="Gene3D" id="3.40.50.620">
    <property type="entry name" value="HUPs"/>
    <property type="match status" value="1"/>
</dbReference>
<dbReference type="NCBIfam" id="TIGR00482">
    <property type="entry name" value="nicotinate (nicotinamide) nucleotide adenylyltransferase"/>
    <property type="match status" value="1"/>
</dbReference>
<sequence>MKIGIFGGSFNPIHKGHILIAEDAIQELGLDELYFVPANKNPFKKNQDYESSKHRINMIKLVISHNPKMKISEFETNRNTLSYTIDTVEYFVSKFKDAKFYFLIGSDNLPKLHKWKEIDKISELVKISVFNRTKKYKHLNFKKYNCLQLNNKFYDFSSTNYRKGNLQQVDEKVQKYIGSNFLYFDEIAKHSLSHFRYYHLKQTADFALKLSKYLKPNDKEFHIKAYRAGYMHDITKEWSNEKSFEYLKKYGEENILPYKYHQTTAYYFLKYDYMYPDEEVLDSIKVHTTLSLDPTLLDKILYVADKIGLGRTWKGVQKLRNLAFKDFDKCLDETIKVCCLDYNREKGIIFTPDQKEIYEKILKIKL</sequence>
<evidence type="ECO:0000256" key="2">
    <source>
        <dbReference type="ARBA" id="ARBA00005019"/>
    </source>
</evidence>
<comment type="similarity">
    <text evidence="10">Belongs to the NadD family.</text>
</comment>
<evidence type="ECO:0000313" key="12">
    <source>
        <dbReference type="Proteomes" id="UP000294882"/>
    </source>
</evidence>
<dbReference type="RefSeq" id="WP_036440568.1">
    <property type="nucleotide sequence ID" value="NZ_JAQTIM010000002.1"/>
</dbReference>
<evidence type="ECO:0000256" key="1">
    <source>
        <dbReference type="ARBA" id="ARBA00002324"/>
    </source>
</evidence>
<gene>
    <name evidence="10" type="primary">nadD</name>
    <name evidence="11" type="ORF">JN03_0464</name>
</gene>
<comment type="catalytic activity">
    <reaction evidence="9 10">
        <text>nicotinate beta-D-ribonucleotide + ATP + H(+) = deamido-NAD(+) + diphosphate</text>
        <dbReference type="Rhea" id="RHEA:22860"/>
        <dbReference type="ChEBI" id="CHEBI:15378"/>
        <dbReference type="ChEBI" id="CHEBI:30616"/>
        <dbReference type="ChEBI" id="CHEBI:33019"/>
        <dbReference type="ChEBI" id="CHEBI:57502"/>
        <dbReference type="ChEBI" id="CHEBI:58437"/>
        <dbReference type="EC" id="2.7.7.18"/>
    </reaction>
</comment>
<organism evidence="11 12">
    <name type="scientific">Metamycoplasma hyosynoviae</name>
    <dbReference type="NCBI Taxonomy" id="29559"/>
    <lineage>
        <taxon>Bacteria</taxon>
        <taxon>Bacillati</taxon>
        <taxon>Mycoplasmatota</taxon>
        <taxon>Mycoplasmoidales</taxon>
        <taxon>Metamycoplasmataceae</taxon>
        <taxon>Metamycoplasma</taxon>
    </lineage>
</organism>
<dbReference type="Proteomes" id="UP000294882">
    <property type="component" value="Unassembled WGS sequence"/>
</dbReference>
<name>A0A063YGC6_9BACT</name>
<dbReference type="InterPro" id="IPR006674">
    <property type="entry name" value="HD_domain"/>
</dbReference>
<dbReference type="OrthoDB" id="5295945at2"/>
<dbReference type="SUPFAM" id="SSF52374">
    <property type="entry name" value="Nucleotidylyl transferase"/>
    <property type="match status" value="1"/>
</dbReference>
<dbReference type="InterPro" id="IPR003607">
    <property type="entry name" value="HD/PDEase_dom"/>
</dbReference>
<dbReference type="InterPro" id="IPR004821">
    <property type="entry name" value="Cyt_trans-like"/>
</dbReference>
<evidence type="ECO:0000256" key="7">
    <source>
        <dbReference type="ARBA" id="ARBA00022840"/>
    </source>
</evidence>
<evidence type="ECO:0000256" key="6">
    <source>
        <dbReference type="ARBA" id="ARBA00022741"/>
    </source>
</evidence>
<evidence type="ECO:0000256" key="9">
    <source>
        <dbReference type="ARBA" id="ARBA00048721"/>
    </source>
</evidence>
<accession>A0A063YGC6</accession>
<dbReference type="EMBL" id="SOCH01000004">
    <property type="protein sequence ID" value="TDU96787.1"/>
    <property type="molecule type" value="Genomic_DNA"/>
</dbReference>
<dbReference type="EC" id="2.7.7.18" evidence="10"/>
<keyword evidence="5 10" id="KW-0548">Nucleotidyltransferase</keyword>
<dbReference type="Pfam" id="PF01467">
    <property type="entry name" value="CTP_transf_like"/>
    <property type="match status" value="1"/>
</dbReference>
<evidence type="ECO:0000313" key="11">
    <source>
        <dbReference type="EMBL" id="TDU96787.1"/>
    </source>
</evidence>
<dbReference type="UniPathway" id="UPA00253">
    <property type="reaction ID" value="UER00332"/>
</dbReference>
<comment type="caution">
    <text evidence="11">The sequence shown here is derived from an EMBL/GenBank/DDBJ whole genome shotgun (WGS) entry which is preliminary data.</text>
</comment>
<evidence type="ECO:0000256" key="10">
    <source>
        <dbReference type="HAMAP-Rule" id="MF_00244"/>
    </source>
</evidence>
<dbReference type="InterPro" id="IPR014729">
    <property type="entry name" value="Rossmann-like_a/b/a_fold"/>
</dbReference>